<evidence type="ECO:0000256" key="1">
    <source>
        <dbReference type="ARBA" id="ARBA00010403"/>
    </source>
</evidence>
<dbReference type="PANTHER" id="PTHR11365">
    <property type="entry name" value="5-OXOPROLINASE RELATED"/>
    <property type="match status" value="1"/>
</dbReference>
<dbReference type="Proteomes" id="UP000279259">
    <property type="component" value="Unassembled WGS sequence"/>
</dbReference>
<organism evidence="6 7">
    <name type="scientific">Saitozyma podzolica</name>
    <dbReference type="NCBI Taxonomy" id="1890683"/>
    <lineage>
        <taxon>Eukaryota</taxon>
        <taxon>Fungi</taxon>
        <taxon>Dikarya</taxon>
        <taxon>Basidiomycota</taxon>
        <taxon>Agaricomycotina</taxon>
        <taxon>Tremellomycetes</taxon>
        <taxon>Tremellales</taxon>
        <taxon>Trimorphomycetaceae</taxon>
        <taxon>Saitozyma</taxon>
    </lineage>
</organism>
<reference evidence="6 7" key="1">
    <citation type="submission" date="2018-11" db="EMBL/GenBank/DDBJ databases">
        <title>Genome sequence of Saitozyma podzolica DSM 27192.</title>
        <authorList>
            <person name="Aliyu H."/>
            <person name="Gorte O."/>
            <person name="Ochsenreither K."/>
        </authorList>
    </citation>
    <scope>NUCLEOTIDE SEQUENCE [LARGE SCALE GENOMIC DNA]</scope>
    <source>
        <strain evidence="6 7">DSM 27192</strain>
    </source>
</reference>
<evidence type="ECO:0000259" key="5">
    <source>
        <dbReference type="Pfam" id="PF19278"/>
    </source>
</evidence>
<dbReference type="STRING" id="1890683.A0A427YKC3"/>
<dbReference type="InterPro" id="IPR049517">
    <property type="entry name" value="ACX-like_C"/>
</dbReference>
<feature type="domain" description="Hydantoinase B/oxoprolinase" evidence="3">
    <location>
        <begin position="747"/>
        <end position="1265"/>
    </location>
</feature>
<dbReference type="PANTHER" id="PTHR11365:SF26">
    <property type="entry name" value="5-OXOPROLINASE"/>
    <property type="match status" value="1"/>
</dbReference>
<feature type="domain" description="Hydantoinase/oxoprolinase N-terminal" evidence="4">
    <location>
        <begin position="12"/>
        <end position="227"/>
    </location>
</feature>
<dbReference type="GO" id="GO:0005829">
    <property type="term" value="C:cytosol"/>
    <property type="evidence" value="ECO:0007669"/>
    <property type="project" value="TreeGrafter"/>
</dbReference>
<gene>
    <name evidence="6" type="ORF">EHS25_009852</name>
</gene>
<dbReference type="Pfam" id="PF19278">
    <property type="entry name" value="Hydant_A_C"/>
    <property type="match status" value="1"/>
</dbReference>
<proteinExistence type="inferred from homology"/>
<dbReference type="Pfam" id="PF01968">
    <property type="entry name" value="Hydantoinase_A"/>
    <property type="match status" value="1"/>
</dbReference>
<dbReference type="InterPro" id="IPR002821">
    <property type="entry name" value="Hydantoinase_A"/>
</dbReference>
<feature type="domain" description="Acetophenone carboxylase-like C-terminal" evidence="5">
    <location>
        <begin position="553"/>
        <end position="722"/>
    </location>
</feature>
<evidence type="ECO:0000259" key="3">
    <source>
        <dbReference type="Pfam" id="PF02538"/>
    </source>
</evidence>
<dbReference type="InterPro" id="IPR003692">
    <property type="entry name" value="Hydantoinase_B"/>
</dbReference>
<keyword evidence="7" id="KW-1185">Reference proteome</keyword>
<comment type="caution">
    <text evidence="6">The sequence shown here is derived from an EMBL/GenBank/DDBJ whole genome shotgun (WGS) entry which is preliminary data.</text>
</comment>
<comment type="similarity">
    <text evidence="1">Belongs to the oxoprolinase family.</text>
</comment>
<protein>
    <recommendedName>
        <fullName evidence="8">5-oxoprolinase</fullName>
    </recommendedName>
</protein>
<dbReference type="Pfam" id="PF02538">
    <property type="entry name" value="Hydantoinase_B"/>
    <property type="match status" value="1"/>
</dbReference>
<dbReference type="OrthoDB" id="3643at2759"/>
<dbReference type="GO" id="GO:0017168">
    <property type="term" value="F:5-oxoprolinase (ATP-hydrolyzing) activity"/>
    <property type="evidence" value="ECO:0007669"/>
    <property type="project" value="TreeGrafter"/>
</dbReference>
<dbReference type="EMBL" id="RSCD01000008">
    <property type="protein sequence ID" value="RSH91553.1"/>
    <property type="molecule type" value="Genomic_DNA"/>
</dbReference>
<name>A0A427YKC3_9TREE</name>
<sequence length="1311" mass="142241">MPVAVKPLGKVKICIDRGGTFCDVIATSESKGDHLVKLLSVDPQHYPDAPREGVRRVLEWFTDTQIPRDQVIDTSHIEYLRMGTTVATNALLERKGERCALVITKGFKDGLEIGTQTRPHLFELAIKKPDVLYSKVIEVDERVAPEWFEFEQDQSLAPASYSTHGELVEGVNGAKMRLFKGVDEAEVMRDLQGVYDEGYRSIAIVLVHSYLYPAHEKTVERIARKMGFTHISVSSDLQAMINLVSRGGSATADAYLTPEVTRYLQGFAAGFKGQLRDDSDCRVSFMQSDGALCDYRRFTGLKAILSGPAGGVVGFAKTSYDPLDGSPVIGFDMGGTSTDVSRYGGSYEHVFETTTAGVTIQTPQLDINTVAAGGGQSCSIATVCSWWDPSQPAHTPVQRAIGGPLTVTDANVFLGRIHVDSFPKIFGPTEDMPLDYEIVKTKFEDLTKIINQETGSSLTAAQVACGFINVANTAMARPIRALTEQRGFRTSAHNLACFGGAGGQHACALAQVLGMHNVIIHKYSSLLSAYGMALADVAVDNFEPFLLEYGPEARSAIEARFQALEAEGRGQLVAQGIAKSRIKYERYLNLKYRGSDTKIMILQPETNDFAKAFEEQHKREFAFNLDSAIDIENIRVRAVGFAAEQDDTSASPFVQDLETLPSIPVDQTASFGTQAMFFEEVGKFTEAPLFRLEDLAPGTVVQGPGILLDRTQTIVLHPQNVARILNNCVYIDVGLGPRAVIDATVVDPIQLSIFSHRFMGIAEQMGRALQKTAMSVQIKERLDFSCAIFGPDAALVANAPNVPVHLGSMQYAVEYQAALHKGQLRPGDILVSNRPIAGGTHLPDLTVIQPVFDEDDPTEIVFWVAGRGHHGDIGGLDGNSMPPNSTEAWQEGVAISSMILVRDGQLNEEGLRKAFEQAGSFPGCLPPRQPHVNISDLKAKCSACAIGSSQIHALFKEYGKEVVQHYMGAIRNNAEIAVRELLKTRVQESPLIAEEYMDDGAVISLRVDIAEDGSATFDFTGTSLETYSNLNIPPAVVRSAIMYCLRVLVAADIPMNAGVLEAINVVIPPGTMLRPSDDAAVSSGNTETSQRCVDVIFKAFQTLAGSQGTMNYTALDYKEWCYAETICGGAGAGPGWHGQAATHVHMSNTRICDVEIAEKRFPLLVREFSIRRGSGGTGQYKGGDGVIREYEARVDMMASHIGERRVVPAYGLHGGKPGGKGATFWKRKINGEDRVLRTKPACSFKLSAGERFVIHTPGAGGYGLPDDPESLSNLAEEAARVVPKHAAKSFQAAYARANGSIASFTSQQETQ</sequence>
<evidence type="ECO:0000259" key="4">
    <source>
        <dbReference type="Pfam" id="PF05378"/>
    </source>
</evidence>
<accession>A0A427YKC3</accession>
<feature type="domain" description="Hydantoinase A/oxoprolinase" evidence="2">
    <location>
        <begin position="246"/>
        <end position="539"/>
    </location>
</feature>
<dbReference type="GO" id="GO:0006749">
    <property type="term" value="P:glutathione metabolic process"/>
    <property type="evidence" value="ECO:0007669"/>
    <property type="project" value="TreeGrafter"/>
</dbReference>
<dbReference type="InterPro" id="IPR008040">
    <property type="entry name" value="Hydant_A_N"/>
</dbReference>
<dbReference type="InterPro" id="IPR045079">
    <property type="entry name" value="Oxoprolinase-like"/>
</dbReference>
<evidence type="ECO:0008006" key="8">
    <source>
        <dbReference type="Google" id="ProtNLM"/>
    </source>
</evidence>
<evidence type="ECO:0000313" key="7">
    <source>
        <dbReference type="Proteomes" id="UP000279259"/>
    </source>
</evidence>
<dbReference type="Pfam" id="PF05378">
    <property type="entry name" value="Hydant_A_N"/>
    <property type="match status" value="1"/>
</dbReference>
<evidence type="ECO:0000259" key="2">
    <source>
        <dbReference type="Pfam" id="PF01968"/>
    </source>
</evidence>
<evidence type="ECO:0000313" key="6">
    <source>
        <dbReference type="EMBL" id="RSH91553.1"/>
    </source>
</evidence>